<comment type="caution">
    <text evidence="1">The sequence shown here is derived from an EMBL/GenBank/DDBJ whole genome shotgun (WGS) entry which is preliminary data.</text>
</comment>
<name>A0AAD4XTV9_9MAGN</name>
<dbReference type="Proteomes" id="UP001202328">
    <property type="component" value="Unassembled WGS sequence"/>
</dbReference>
<proteinExistence type="predicted"/>
<organism evidence="1 2">
    <name type="scientific">Papaver atlanticum</name>
    <dbReference type="NCBI Taxonomy" id="357466"/>
    <lineage>
        <taxon>Eukaryota</taxon>
        <taxon>Viridiplantae</taxon>
        <taxon>Streptophyta</taxon>
        <taxon>Embryophyta</taxon>
        <taxon>Tracheophyta</taxon>
        <taxon>Spermatophyta</taxon>
        <taxon>Magnoliopsida</taxon>
        <taxon>Ranunculales</taxon>
        <taxon>Papaveraceae</taxon>
        <taxon>Papaveroideae</taxon>
        <taxon>Papaver</taxon>
    </lineage>
</organism>
<dbReference type="AlphaFoldDB" id="A0AAD4XTV9"/>
<evidence type="ECO:0000313" key="1">
    <source>
        <dbReference type="EMBL" id="KAI3944435.1"/>
    </source>
</evidence>
<reference evidence="1" key="1">
    <citation type="submission" date="2022-04" db="EMBL/GenBank/DDBJ databases">
        <title>A functionally conserved STORR gene fusion in Papaver species that diverged 16.8 million years ago.</title>
        <authorList>
            <person name="Catania T."/>
        </authorList>
    </citation>
    <scope>NUCLEOTIDE SEQUENCE</scope>
    <source>
        <strain evidence="1">S-188037</strain>
    </source>
</reference>
<sequence>LDFSVSKEDLFLYMGTNLANDNNKFIGQNSLPSLSGSVNQREADLIHFWHK</sequence>
<evidence type="ECO:0000313" key="2">
    <source>
        <dbReference type="Proteomes" id="UP001202328"/>
    </source>
</evidence>
<protein>
    <submittedName>
        <fullName evidence="1">Uncharacterized protein</fullName>
    </submittedName>
</protein>
<feature type="non-terminal residue" evidence="1">
    <location>
        <position position="1"/>
    </location>
</feature>
<keyword evidence="2" id="KW-1185">Reference proteome</keyword>
<dbReference type="EMBL" id="JAJJMB010004055">
    <property type="protein sequence ID" value="KAI3944435.1"/>
    <property type="molecule type" value="Genomic_DNA"/>
</dbReference>
<feature type="non-terminal residue" evidence="1">
    <location>
        <position position="51"/>
    </location>
</feature>
<accession>A0AAD4XTV9</accession>
<gene>
    <name evidence="1" type="ORF">MKW98_006596</name>
</gene>